<dbReference type="InterPro" id="IPR052189">
    <property type="entry name" value="L-asp_N-monooxygenase_NS-form"/>
</dbReference>
<dbReference type="EMBL" id="LOYH01000109">
    <property type="protein sequence ID" value="KVK71994.1"/>
    <property type="molecule type" value="Genomic_DNA"/>
</dbReference>
<protein>
    <recommendedName>
        <fullName evidence="1">FAD-dependent urate hydroxylase HpyO/Asp monooxygenase CreE-like FAD/NAD(P)-binding domain-containing protein</fullName>
    </recommendedName>
</protein>
<proteinExistence type="predicted"/>
<comment type="caution">
    <text evidence="2">The sequence shown here is derived from an EMBL/GenBank/DDBJ whole genome shotgun (WGS) entry which is preliminary data.</text>
</comment>
<evidence type="ECO:0000313" key="2">
    <source>
        <dbReference type="EMBL" id="KVK71994.1"/>
    </source>
</evidence>
<evidence type="ECO:0000259" key="1">
    <source>
        <dbReference type="Pfam" id="PF13454"/>
    </source>
</evidence>
<dbReference type="InterPro" id="IPR038732">
    <property type="entry name" value="HpyO/CreE_NAD-binding"/>
</dbReference>
<reference evidence="2 3" key="1">
    <citation type="submission" date="2015-11" db="EMBL/GenBank/DDBJ databases">
        <title>Expanding the genomic diversity of Burkholderia species for the development of highly accurate diagnostics.</title>
        <authorList>
            <person name="Sahl J."/>
            <person name="Keim P."/>
            <person name="Wagner D."/>
        </authorList>
    </citation>
    <scope>NUCLEOTIDE SEQUENCE [LARGE SCALE GENOMIC DNA]</scope>
    <source>
        <strain evidence="2 3">MSMB1302</strain>
    </source>
</reference>
<dbReference type="Pfam" id="PF13454">
    <property type="entry name" value="NAD_binding_9"/>
    <property type="match status" value="1"/>
</dbReference>
<name>A0A103Z241_BURCE</name>
<dbReference type="Proteomes" id="UP000069001">
    <property type="component" value="Unassembled WGS sequence"/>
</dbReference>
<accession>A0A103Z241</accession>
<dbReference type="InterPro" id="IPR036188">
    <property type="entry name" value="FAD/NAD-bd_sf"/>
</dbReference>
<feature type="domain" description="FAD-dependent urate hydroxylase HpyO/Asp monooxygenase CreE-like FAD/NAD(P)-binding" evidence="1">
    <location>
        <begin position="2"/>
        <end position="165"/>
    </location>
</feature>
<dbReference type="AlphaFoldDB" id="A0A103Z241"/>
<sequence>MAIVGGGAACVSLLHQMIPLCADRADRRAVPLEILVFEKKPAVGPGLAYQEDDGELVLNRIADAMSISPNDTSLFSRWMSWKACYSREIREATGGSFPDTYVARRLFGRFLQDAFLEIQRVAAGRGISVRVIHETVITIDRRSVPCVRTESGNWPAIHVVLATGHTNPKDYYGLAGHDRYLHFAYPVSEHIEKLRSVESICILGASLTAIDVAVSLHAAGYRGRIDMLSKRGLLPYVKGKSYPSHTLRYLTGNALTRMTGGGTAKVGLRTVFRLFRRELHAVGVSWKTLFAAESGPADAQLDAQIRSAGEIRPWAPVFRSLNGLVHDLWHALDEASQHLFLARFARRWMSIRTPIPLQNATRLQAMMRASQLRILSGPAAFAATPCGRLEMTSSDGGKQRYDMVVNATGTAACIDTQDDSALIWSLLQSGIAARDARGGIKVDFESGALVSRTGSIDPNIRALGHVTSGTYFYVDSLDMISRQAERIAGILATQLDARPQQAACCDNAGSPALSLVI</sequence>
<dbReference type="SUPFAM" id="SSF51905">
    <property type="entry name" value="FAD/NAD(P)-binding domain"/>
    <property type="match status" value="2"/>
</dbReference>
<evidence type="ECO:0000313" key="3">
    <source>
        <dbReference type="Proteomes" id="UP000069001"/>
    </source>
</evidence>
<gene>
    <name evidence="2" type="ORF">WS90_36170</name>
</gene>
<dbReference type="PANTHER" id="PTHR40254:SF1">
    <property type="entry name" value="BLR0577 PROTEIN"/>
    <property type="match status" value="1"/>
</dbReference>
<dbReference type="Gene3D" id="3.50.50.60">
    <property type="entry name" value="FAD/NAD(P)-binding domain"/>
    <property type="match status" value="1"/>
</dbReference>
<organism evidence="2 3">
    <name type="scientific">Burkholderia cepacia</name>
    <name type="common">Pseudomonas cepacia</name>
    <dbReference type="NCBI Taxonomy" id="292"/>
    <lineage>
        <taxon>Bacteria</taxon>
        <taxon>Pseudomonadati</taxon>
        <taxon>Pseudomonadota</taxon>
        <taxon>Betaproteobacteria</taxon>
        <taxon>Burkholderiales</taxon>
        <taxon>Burkholderiaceae</taxon>
        <taxon>Burkholderia</taxon>
        <taxon>Burkholderia cepacia complex</taxon>
    </lineage>
</organism>
<dbReference type="PANTHER" id="PTHR40254">
    <property type="entry name" value="BLR0577 PROTEIN"/>
    <property type="match status" value="1"/>
</dbReference>